<keyword evidence="2" id="KW-1185">Reference proteome</keyword>
<dbReference type="RefSeq" id="WP_260978378.1">
    <property type="nucleotide sequence ID" value="NZ_JAODBU010000003.1"/>
</dbReference>
<comment type="caution">
    <text evidence="1">The sequence shown here is derived from an EMBL/GenBank/DDBJ whole genome shotgun (WGS) entry which is preliminary data.</text>
</comment>
<evidence type="ECO:0000313" key="1">
    <source>
        <dbReference type="EMBL" id="MCT7398113.1"/>
    </source>
</evidence>
<protein>
    <submittedName>
        <fullName evidence="1">Uncharacterized protein</fullName>
    </submittedName>
</protein>
<evidence type="ECO:0000313" key="2">
    <source>
        <dbReference type="Proteomes" id="UP001431199"/>
    </source>
</evidence>
<accession>A0ABT2LXU7</accession>
<gene>
    <name evidence="1" type="ORF">N5B56_03290</name>
</gene>
<dbReference type="Proteomes" id="UP001431199">
    <property type="component" value="Unassembled WGS sequence"/>
</dbReference>
<reference evidence="1" key="1">
    <citation type="submission" date="2022-09" db="EMBL/GenBank/DDBJ databases">
        <title>Eubacterium sp. LFL-14 isolated from human feces.</title>
        <authorList>
            <person name="Liu F."/>
        </authorList>
    </citation>
    <scope>NUCLEOTIDE SEQUENCE</scope>
    <source>
        <strain evidence="1">LFL-14</strain>
    </source>
</reference>
<sequence>MRYNKKKIESAGWGSATFYKNYIELTRKKGVTKIAYYVYGEVRFLSIYDYTELSPQKMKLRTSNRRLNFSLDLVNSKDKYSKGVYTSIAKVSS</sequence>
<organism evidence="1 2">
    <name type="scientific">Eubacterium album</name>
    <dbReference type="NCBI Taxonomy" id="2978477"/>
    <lineage>
        <taxon>Bacteria</taxon>
        <taxon>Bacillati</taxon>
        <taxon>Bacillota</taxon>
        <taxon>Clostridia</taxon>
        <taxon>Eubacteriales</taxon>
        <taxon>Eubacteriaceae</taxon>
        <taxon>Eubacterium</taxon>
    </lineage>
</organism>
<proteinExistence type="predicted"/>
<dbReference type="EMBL" id="JAODBU010000003">
    <property type="protein sequence ID" value="MCT7398113.1"/>
    <property type="molecule type" value="Genomic_DNA"/>
</dbReference>
<name>A0ABT2LXU7_9FIRM</name>